<gene>
    <name evidence="3" type="ORF">V2H41_12920</name>
</gene>
<comment type="caution">
    <text evidence="3">The sequence shown here is derived from an EMBL/GenBank/DDBJ whole genome shotgun (WGS) entry which is preliminary data.</text>
</comment>
<accession>A0ABU7RJP3</accession>
<name>A0ABU7RJP3_9BACT</name>
<dbReference type="Pfam" id="PF10988">
    <property type="entry name" value="DUF2807"/>
    <property type="match status" value="1"/>
</dbReference>
<dbReference type="EMBL" id="JAZGLY010000009">
    <property type="protein sequence ID" value="MEE6188176.1"/>
    <property type="molecule type" value="Genomic_DNA"/>
</dbReference>
<keyword evidence="4" id="KW-1185">Reference proteome</keyword>
<reference evidence="3 4" key="1">
    <citation type="submission" date="2024-01" db="EMBL/GenBank/DDBJ databases">
        <title>Niabella digestum sp. nov., isolated from waste digestion system.</title>
        <authorList>
            <person name="Zhang L."/>
        </authorList>
    </citation>
    <scope>NUCLEOTIDE SEQUENCE [LARGE SCALE GENOMIC DNA]</scope>
    <source>
        <strain evidence="3 4">A18</strain>
    </source>
</reference>
<proteinExistence type="predicted"/>
<sequence>MKYLSIFVITALLISSCNVVNTRRIKGDGNITSKTYTYKNFSSVEVENAMKVFLRQDSAYSVRIETDENLFNWIEVQVKDGNKLIVENKDNVSLSPTDEIKIYITMPLLDKISLSGASQLHTENKFIQDQKLEVELSGASSGNLLVKAPIVDIEVTGASTIHAEGECRDIIAEAVGASTINAFNLLAESGKATATGASTIRLFSSVSLKADATGASSIKYRGNPKITANSTGASSVSKDN</sequence>
<feature type="domain" description="Putative auto-transporter adhesin head GIN" evidence="2">
    <location>
        <begin position="40"/>
        <end position="224"/>
    </location>
</feature>
<feature type="compositionally biased region" description="Polar residues" evidence="1">
    <location>
        <begin position="226"/>
        <end position="240"/>
    </location>
</feature>
<evidence type="ECO:0000259" key="2">
    <source>
        <dbReference type="Pfam" id="PF10988"/>
    </source>
</evidence>
<evidence type="ECO:0000313" key="4">
    <source>
        <dbReference type="Proteomes" id="UP001357452"/>
    </source>
</evidence>
<dbReference type="Gene3D" id="2.160.20.120">
    <property type="match status" value="1"/>
</dbReference>
<dbReference type="InterPro" id="IPR021255">
    <property type="entry name" value="DUF2807"/>
</dbReference>
<feature type="region of interest" description="Disordered" evidence="1">
    <location>
        <begin position="221"/>
        <end position="240"/>
    </location>
</feature>
<dbReference type="RefSeq" id="WP_330975582.1">
    <property type="nucleotide sequence ID" value="NZ_JAZGLY010000009.1"/>
</dbReference>
<evidence type="ECO:0000313" key="3">
    <source>
        <dbReference type="EMBL" id="MEE6188176.1"/>
    </source>
</evidence>
<evidence type="ECO:0000256" key="1">
    <source>
        <dbReference type="SAM" id="MobiDB-lite"/>
    </source>
</evidence>
<protein>
    <submittedName>
        <fullName evidence="3">Head GIN domain-containing protein</fullName>
    </submittedName>
</protein>
<dbReference type="Proteomes" id="UP001357452">
    <property type="component" value="Unassembled WGS sequence"/>
</dbReference>
<organism evidence="3 4">
    <name type="scientific">Niabella digestorum</name>
    <dbReference type="NCBI Taxonomy" id="3117701"/>
    <lineage>
        <taxon>Bacteria</taxon>
        <taxon>Pseudomonadati</taxon>
        <taxon>Bacteroidota</taxon>
        <taxon>Chitinophagia</taxon>
        <taxon>Chitinophagales</taxon>
        <taxon>Chitinophagaceae</taxon>
        <taxon>Niabella</taxon>
    </lineage>
</organism>
<dbReference type="PROSITE" id="PS51257">
    <property type="entry name" value="PROKAR_LIPOPROTEIN"/>
    <property type="match status" value="1"/>
</dbReference>